<dbReference type="OrthoDB" id="2591260at2759"/>
<dbReference type="InterPro" id="IPR016024">
    <property type="entry name" value="ARM-type_fold"/>
</dbReference>
<feature type="compositionally biased region" description="Low complexity" evidence="1">
    <location>
        <begin position="1530"/>
        <end position="1541"/>
    </location>
</feature>
<feature type="region of interest" description="Disordered" evidence="1">
    <location>
        <begin position="1173"/>
        <end position="1261"/>
    </location>
</feature>
<dbReference type="KEGG" id="sla:SERLADRAFT_439243"/>
<protein>
    <recommendedName>
        <fullName evidence="3">Telomere-associated protein Rif1 N-terminal domain-containing protein</fullName>
    </recommendedName>
</protein>
<reference evidence="2" key="1">
    <citation type="submission" date="2011-04" db="EMBL/GenBank/DDBJ databases">
        <title>Evolution of plant cell wall degrading machinery underlies the functional diversity of forest fungi.</title>
        <authorList>
            <consortium name="US DOE Joint Genome Institute (JGI-PGF)"/>
            <person name="Eastwood D.C."/>
            <person name="Floudas D."/>
            <person name="Binder M."/>
            <person name="Majcherczyk A."/>
            <person name="Schneider P."/>
            <person name="Aerts A."/>
            <person name="Asiegbu F.O."/>
            <person name="Baker S.E."/>
            <person name="Barry K."/>
            <person name="Bendiksby M."/>
            <person name="Blumentritt M."/>
            <person name="Coutinho P.M."/>
            <person name="Cullen D."/>
            <person name="Cullen D."/>
            <person name="Gathman A."/>
            <person name="Goodell B."/>
            <person name="Henrissat B."/>
            <person name="Ihrmark K."/>
            <person name="Kauserud H."/>
            <person name="Kohler A."/>
            <person name="LaButti K."/>
            <person name="Lapidus A."/>
            <person name="Lavin J.L."/>
            <person name="Lee Y.-H."/>
            <person name="Lindquist E."/>
            <person name="Lilly W."/>
            <person name="Lucas S."/>
            <person name="Morin E."/>
            <person name="Murat C."/>
            <person name="Oguiza J.A."/>
            <person name="Park J."/>
            <person name="Pisabarro A.G."/>
            <person name="Riley R."/>
            <person name="Rosling A."/>
            <person name="Salamov A."/>
            <person name="Schmidt O."/>
            <person name="Schmutz J."/>
            <person name="Skrede I."/>
            <person name="Stenlid J."/>
            <person name="Wiebenga A."/>
            <person name="Xie X."/>
            <person name="Kues U."/>
            <person name="Hibbett D.S."/>
            <person name="Hoffmeister D."/>
            <person name="Hogberg N."/>
            <person name="Martin F."/>
            <person name="Grigoriev I.V."/>
            <person name="Watkinson S.C."/>
        </authorList>
    </citation>
    <scope>NUCLEOTIDE SEQUENCE</scope>
    <source>
        <strain evidence="2">S7.9</strain>
    </source>
</reference>
<feature type="region of interest" description="Disordered" evidence="1">
    <location>
        <begin position="1283"/>
        <end position="1352"/>
    </location>
</feature>
<feature type="region of interest" description="Disordered" evidence="1">
    <location>
        <begin position="716"/>
        <end position="738"/>
    </location>
</feature>
<feature type="region of interest" description="Disordered" evidence="1">
    <location>
        <begin position="1401"/>
        <end position="1442"/>
    </location>
</feature>
<proteinExistence type="predicted"/>
<feature type="region of interest" description="Disordered" evidence="1">
    <location>
        <begin position="43"/>
        <end position="80"/>
    </location>
</feature>
<dbReference type="Proteomes" id="UP000008064">
    <property type="component" value="Unassembled WGS sequence"/>
</dbReference>
<evidence type="ECO:0008006" key="3">
    <source>
        <dbReference type="Google" id="ProtNLM"/>
    </source>
</evidence>
<feature type="compositionally biased region" description="Polar residues" evidence="1">
    <location>
        <begin position="43"/>
        <end position="63"/>
    </location>
</feature>
<feature type="region of interest" description="Disordered" evidence="1">
    <location>
        <begin position="1485"/>
        <end position="1541"/>
    </location>
</feature>
<feature type="compositionally biased region" description="Polar residues" evidence="1">
    <location>
        <begin position="1406"/>
        <end position="1427"/>
    </location>
</feature>
<dbReference type="GeneID" id="18815169"/>
<feature type="compositionally biased region" description="Low complexity" evidence="1">
    <location>
        <begin position="1218"/>
        <end position="1231"/>
    </location>
</feature>
<dbReference type="RefSeq" id="XP_007319691.1">
    <property type="nucleotide sequence ID" value="XM_007319629.1"/>
</dbReference>
<dbReference type="SUPFAM" id="SSF48371">
    <property type="entry name" value="ARM repeat"/>
    <property type="match status" value="1"/>
</dbReference>
<dbReference type="EMBL" id="GL945435">
    <property type="protein sequence ID" value="EGO23929.1"/>
    <property type="molecule type" value="Genomic_DNA"/>
</dbReference>
<feature type="compositionally biased region" description="Basic and acidic residues" evidence="1">
    <location>
        <begin position="1299"/>
        <end position="1309"/>
    </location>
</feature>
<feature type="compositionally biased region" description="Polar residues" evidence="1">
    <location>
        <begin position="1193"/>
        <end position="1202"/>
    </location>
</feature>
<dbReference type="HOGENOM" id="CLU_001598_0_0_1"/>
<sequence>MSLPTPPGTSHRDKENKFQGSRVAWSQQNQFFYFGNTPRVTPLATSREQPTKSILKKSTQSLLTVPEEKQRDITPEPEDPLANLSYLDSPVSKLISIDSSLRDLIEAYSVLTARLRAAVNGTTDADASWPLFQPVRKHQQAVVDAIVRDLGRALVEPHTVDAEMSEVCDELEEKSLLPSPKNSPRKKIGMTAEQVKYARDLCTTSHAVMKFLGAVFTIPAISRVFNDDQLRAMLTGVLAIPLAQELPTPNARKTCALSIWLLQAQRLPAEVLLPAKDRIAYALRRGIEGELGKEGKKGSTCDGLKAIHDLSIYQPVTFVPAFTELLSSILAGLLAPTLLIRTQACHALGGFTMGCIALPPSYVHTRIARTVSEFLTSPPSSPRKSPTKIGQDSAIIRTLRTTLNAVEPTHVAHGPVWSLSILASLIVLLGSALCEDIKLARMISALLALSMRNKKSSVRGLGCLLWRCVAWAYFRPPLVQFDEDEEDERDEFQKEQDEQKVQLGRQSFWKVVKSVVDMGAGVSTVAALLAEGSDDDERLRKAFSLVKTMIKKGGQTCGDGMEIAKIFVSFNVPDCPWTMNKLLPPLLFSSSPGLLTQDYKTLSVAVKPIFAQCPQFDDIRSLTREDVTREWIFDELIEVWRSGLACLEMPEESTTPPEVVSIWEGLLKGNVAVLQDAGDDDGTVQFACRAAVILVDILQDPNLDLSHKAGSALPVVATSPVKDRSPSKSPRKLPNNSSRSNAALKLSITREFWTIMRTTIPNNLLHAGGAKLLTSLMENEDDLVWETDAPDDARKEWAYLCAEVLVVCDIDELKKFWTRRASARAQMTYEPGVQSLVWNCFVEKWQEDADGTWECAVVLLGIPFADSNAWELSNDDFQTWDNFLSYTLNKALDYGIDSTTVLDCVAEAVSRNPSPTFAYSTRVADLLLGHLEIVDARQVPSSVFEFVNDTLLSTYPPEPCSMMRSIWLLRSLTRIVDACPVELSPGMFEILQDGMCTWISDDYCTFDITDYTDEVLPLYQTSLLGVQVLPRTLQTLELLAPLLESSFSGRTDKPATVMDSFDEFWNTCYANMSKPENGWPEKIQTCLRSLAELHGTHSPDQENSPRKNILSNISPNAYKWRSPYGKQNSPVKATLDSPIDLVQKPTSKKPTSEKKSPFVGQLGPAFFTPLLPGALESGSGSPSAMFTFPAPSTPTKRSNCTTPPRPHKPSTTPVNFQSLLLRTPTSSLPLSAGTHTTPRRSPTAKSEQASPSLPVSPGKHRIMENKENVSPLPVPSVLERILANSPSRPKSSSVLGKRRSFDEERECIPKKGRTASGTFMRSPKDLISGSDSEDEKVVEATLSSDPLLSPRELPTLASAPEAIAESAGQLVSGSNKRKRKSVFMDAVEVPTLREVRRRWKERRVSLQRSTDSSSTPTKLLRRTSSLPKMSDTEEEYAEGNSRKRLKRWDEMVVSDSDATIPSSPFKVLEELDIAGSDDSILLTKSYPFPTEGSSELSSDDDPHLGQVTPHHLISPALRRVHGLDYDPPSDDSTLTSSPSRDIVTRRRQRLLSFSEAQRPQLAK</sequence>
<evidence type="ECO:0000313" key="2">
    <source>
        <dbReference type="EMBL" id="EGO23929.1"/>
    </source>
</evidence>
<feature type="region of interest" description="Disordered" evidence="1">
    <location>
        <begin position="1"/>
        <end position="20"/>
    </location>
</feature>
<feature type="compositionally biased region" description="Polar residues" evidence="1">
    <location>
        <begin position="1233"/>
        <end position="1253"/>
    </location>
</feature>
<evidence type="ECO:0000256" key="1">
    <source>
        <dbReference type="SAM" id="MobiDB-lite"/>
    </source>
</evidence>
<feature type="compositionally biased region" description="Polar residues" evidence="1">
    <location>
        <begin position="1284"/>
        <end position="1294"/>
    </location>
</feature>
<gene>
    <name evidence="2" type="ORF">SERLADRAFT_439243</name>
</gene>
<organism>
    <name type="scientific">Serpula lacrymans var. lacrymans (strain S7.9)</name>
    <name type="common">Dry rot fungus</name>
    <dbReference type="NCBI Taxonomy" id="578457"/>
    <lineage>
        <taxon>Eukaryota</taxon>
        <taxon>Fungi</taxon>
        <taxon>Dikarya</taxon>
        <taxon>Basidiomycota</taxon>
        <taxon>Agaricomycotina</taxon>
        <taxon>Agaricomycetes</taxon>
        <taxon>Agaricomycetidae</taxon>
        <taxon>Boletales</taxon>
        <taxon>Coniophorineae</taxon>
        <taxon>Serpulaceae</taxon>
        <taxon>Serpula</taxon>
    </lineage>
</organism>
<feature type="region of interest" description="Disordered" evidence="1">
    <location>
        <begin position="1121"/>
        <end position="1160"/>
    </location>
</feature>
<name>F8NZA9_SERL9</name>
<accession>F8NZA9</accession>